<evidence type="ECO:0000259" key="4">
    <source>
        <dbReference type="PROSITE" id="PS51286"/>
    </source>
</evidence>
<protein>
    <recommendedName>
        <fullName evidence="4">RAP domain-containing protein</fullName>
    </recommendedName>
</protein>
<dbReference type="Pfam" id="PF08368">
    <property type="entry name" value="FAST_2"/>
    <property type="match status" value="1"/>
</dbReference>
<feature type="region of interest" description="Disordered" evidence="3">
    <location>
        <begin position="80"/>
        <end position="102"/>
    </location>
</feature>
<dbReference type="RefSeq" id="XP_030832999.1">
    <property type="nucleotide sequence ID" value="XM_030977139.1"/>
</dbReference>
<evidence type="ECO:0000313" key="5">
    <source>
        <dbReference type="EnsemblMetazoa" id="XP_030832999"/>
    </source>
</evidence>
<name>A0A7M7NB30_STRPU</name>
<feature type="compositionally biased region" description="Basic and acidic residues" evidence="3">
    <location>
        <begin position="84"/>
        <end position="97"/>
    </location>
</feature>
<dbReference type="CTD" id="60493"/>
<dbReference type="PANTHER" id="PTHR21228">
    <property type="entry name" value="FAST LEU-RICH DOMAIN-CONTAINING"/>
    <property type="match status" value="1"/>
</dbReference>
<dbReference type="EnsemblMetazoa" id="XM_030977139">
    <property type="protein sequence ID" value="XP_030832999"/>
    <property type="gene ID" value="LOC578574"/>
</dbReference>
<dbReference type="InterPro" id="IPR010622">
    <property type="entry name" value="FAST_Leu-rich"/>
</dbReference>
<dbReference type="AlphaFoldDB" id="A0A7M7NB30"/>
<evidence type="ECO:0000256" key="3">
    <source>
        <dbReference type="SAM" id="MobiDB-lite"/>
    </source>
</evidence>
<keyword evidence="6" id="KW-1185">Reference proteome</keyword>
<dbReference type="OrthoDB" id="10064757at2759"/>
<keyword evidence="2" id="KW-0496">Mitochondrion</keyword>
<dbReference type="Pfam" id="PF08373">
    <property type="entry name" value="RAP"/>
    <property type="match status" value="1"/>
</dbReference>
<accession>A0A7M7NB30</accession>
<dbReference type="PROSITE" id="PS51286">
    <property type="entry name" value="RAP"/>
    <property type="match status" value="1"/>
</dbReference>
<organism evidence="5 6">
    <name type="scientific">Strongylocentrotus purpuratus</name>
    <name type="common">Purple sea urchin</name>
    <dbReference type="NCBI Taxonomy" id="7668"/>
    <lineage>
        <taxon>Eukaryota</taxon>
        <taxon>Metazoa</taxon>
        <taxon>Echinodermata</taxon>
        <taxon>Eleutherozoa</taxon>
        <taxon>Echinozoa</taxon>
        <taxon>Echinoidea</taxon>
        <taxon>Euechinoidea</taxon>
        <taxon>Echinacea</taxon>
        <taxon>Camarodonta</taxon>
        <taxon>Echinidea</taxon>
        <taxon>Strongylocentrotidae</taxon>
        <taxon>Strongylocentrotus</taxon>
    </lineage>
</organism>
<dbReference type="InterPro" id="IPR013584">
    <property type="entry name" value="RAP"/>
</dbReference>
<reference evidence="6" key="1">
    <citation type="submission" date="2015-02" db="EMBL/GenBank/DDBJ databases">
        <title>Genome sequencing for Strongylocentrotus purpuratus.</title>
        <authorList>
            <person name="Murali S."/>
            <person name="Liu Y."/>
            <person name="Vee V."/>
            <person name="English A."/>
            <person name="Wang M."/>
            <person name="Skinner E."/>
            <person name="Han Y."/>
            <person name="Muzny D.M."/>
            <person name="Worley K.C."/>
            <person name="Gibbs R.A."/>
        </authorList>
    </citation>
    <scope>NUCLEOTIDE SEQUENCE</scope>
</reference>
<dbReference type="SMART" id="SM00952">
    <property type="entry name" value="RAP"/>
    <property type="match status" value="1"/>
</dbReference>
<reference evidence="5" key="2">
    <citation type="submission" date="2021-01" db="UniProtKB">
        <authorList>
            <consortium name="EnsemblMetazoa"/>
        </authorList>
    </citation>
    <scope>IDENTIFICATION</scope>
</reference>
<dbReference type="OMA" id="SANQKCK"/>
<dbReference type="GO" id="GO:0003723">
    <property type="term" value="F:RNA binding"/>
    <property type="evidence" value="ECO:0000318"/>
    <property type="project" value="GO_Central"/>
</dbReference>
<dbReference type="PANTHER" id="PTHR21228:SF40">
    <property type="entry name" value="LD45607P"/>
    <property type="match status" value="1"/>
</dbReference>
<dbReference type="GO" id="GO:0035770">
    <property type="term" value="C:ribonucleoprotein granule"/>
    <property type="evidence" value="ECO:0000318"/>
    <property type="project" value="GO_Central"/>
</dbReference>
<evidence type="ECO:0000256" key="2">
    <source>
        <dbReference type="ARBA" id="ARBA00023128"/>
    </source>
</evidence>
<proteinExistence type="predicted"/>
<dbReference type="KEGG" id="spu:578574"/>
<feature type="region of interest" description="Disordered" evidence="3">
    <location>
        <begin position="639"/>
        <end position="670"/>
    </location>
</feature>
<dbReference type="GO" id="GO:0005759">
    <property type="term" value="C:mitochondrial matrix"/>
    <property type="evidence" value="ECO:0000318"/>
    <property type="project" value="GO_Central"/>
</dbReference>
<feature type="domain" description="RAP" evidence="4">
    <location>
        <begin position="747"/>
        <end position="805"/>
    </location>
</feature>
<dbReference type="Pfam" id="PF06743">
    <property type="entry name" value="FAST_1"/>
    <property type="match status" value="1"/>
</dbReference>
<dbReference type="InParanoid" id="A0A7M7NB30"/>
<dbReference type="GeneID" id="578574"/>
<evidence type="ECO:0000256" key="1">
    <source>
        <dbReference type="ARBA" id="ARBA00004173"/>
    </source>
</evidence>
<comment type="subcellular location">
    <subcellularLocation>
        <location evidence="1">Mitochondrion</location>
    </subcellularLocation>
</comment>
<dbReference type="InterPro" id="IPR013579">
    <property type="entry name" value="FAST_2"/>
</dbReference>
<dbReference type="GO" id="GO:0000963">
    <property type="term" value="P:mitochondrial RNA processing"/>
    <property type="evidence" value="ECO:0000318"/>
    <property type="project" value="GO_Central"/>
</dbReference>
<dbReference type="GO" id="GO:0044528">
    <property type="term" value="P:regulation of mitochondrial mRNA stability"/>
    <property type="evidence" value="ECO:0000318"/>
    <property type="project" value="GO_Central"/>
</dbReference>
<sequence>MANQISLSWMSKHKNIWRLFWNAPSNSTPKNFSIGQVINLHNLGRVSPVHHNCFLARLSHNSVKHYSQLPAHQGLFHVTMPDLDEGRSPSKSPERKTYSGKPKVTESEVQYLYNKEMVSASQYMQRERDKLMSEPRSQIESYHAKYTPRLFYLEREQYSSTAVCLPRKDVTSIDMSHKEFLEKIMVDKNAHFPISSIMDCIKSLGRNSDEWLIDLNNDVRFLRLSIIIKAVCPSMTTEELAEVLTLLARAQIRTRNFVLPTLYDECCNRVGSMDLRTRLLCLDSWRMIGYPVPRFCEEAFAACRHDVSNMSTAELLQLIYLIGENRGAPEGLEEGLVKLLPDHLTSLSLTELGTVCTGLFKSQTSPRTSDLMMEISDHVCSSDIQSVHSFFIVGILKHFRRQYTGYQHFFQYVANAVAPFLHLYPLMSCMQILLTYATMHICHPQLCDNLAHEITHRADQWRSKDATKILWSFGTLQYLPDKPYFLPTVMEQLIELQGEMEEYPLNLVSSLLSLAYLQRYPWELINRLFSPDFLHTIIAFMDETRIDLRRDMLLLDRAVEIECPEYNGNRLDESIMLRSEIHSSIAPSVGQQMATRSDVRFIAGLVRAAVGLKEHYKIHAILPHFNTLDIEVHLNEHNQPIPFESGEPSADAFSRGSDEDSNSFLSSRKRSANQKCKNAVALSSNLITTMTTGGDASKEPGVTAAETPLELRDVRDGPKRIKDKRRNVKRILQKPVPAPDHSNEKWLAIVVWARNHSHYGGHKLLGQHAMKRRQLELLGYHVIDIPFQEWSQMMKNRDQQENIKHIKRKIFNNSHSSI</sequence>
<evidence type="ECO:0000313" key="6">
    <source>
        <dbReference type="Proteomes" id="UP000007110"/>
    </source>
</evidence>
<dbReference type="InterPro" id="IPR050870">
    <property type="entry name" value="FAST_kinase"/>
</dbReference>
<dbReference type="Proteomes" id="UP000007110">
    <property type="component" value="Unassembled WGS sequence"/>
</dbReference>